<keyword evidence="2" id="KW-1185">Reference proteome</keyword>
<dbReference type="Proteomes" id="UP001165064">
    <property type="component" value="Unassembled WGS sequence"/>
</dbReference>
<organism evidence="1 2">
    <name type="scientific">Ambrosiozyma monospora</name>
    <name type="common">Yeast</name>
    <name type="synonym">Endomycopsis monosporus</name>
    <dbReference type="NCBI Taxonomy" id="43982"/>
    <lineage>
        <taxon>Eukaryota</taxon>
        <taxon>Fungi</taxon>
        <taxon>Dikarya</taxon>
        <taxon>Ascomycota</taxon>
        <taxon>Saccharomycotina</taxon>
        <taxon>Pichiomycetes</taxon>
        <taxon>Pichiales</taxon>
        <taxon>Pichiaceae</taxon>
        <taxon>Ambrosiozyma</taxon>
    </lineage>
</organism>
<sequence length="301" mass="35119">MFPLFSRICNFFLLVFRNKAEDPDPEIVTQPRRHTSLYYGEDLEYPEYASQARMDARFIFDTYWNHHMYYPQDTDFTTPREKVFQRLGSRKQYCEAILDLENNVKDRQVLCCWCYFFASKLPDYHQHQHQPQNQNQNQKEPFSSPSKSSIMETTTRRHKLNEFDKIILKLDQCNNGYEEVSTTLKVADFQGTMHSGRNVVIAIINFINSPSLINFYDIACAILNRNYCPQARPICDEPDVSDEVGSSGNGNNNDDDDIDNEIDNDHENENGNQQLTEDKRPPKSQESGYFQINCREIGESG</sequence>
<comment type="caution">
    <text evidence="1">The sequence shown here is derived from an EMBL/GenBank/DDBJ whole genome shotgun (WGS) entry which is preliminary data.</text>
</comment>
<proteinExistence type="predicted"/>
<protein>
    <submittedName>
        <fullName evidence="1">Unnamed protein product</fullName>
    </submittedName>
</protein>
<reference evidence="1" key="1">
    <citation type="submission" date="2023-04" db="EMBL/GenBank/DDBJ databases">
        <title>Ambrosiozyma monospora NBRC 10751.</title>
        <authorList>
            <person name="Ichikawa N."/>
            <person name="Sato H."/>
            <person name="Tonouchi N."/>
        </authorList>
    </citation>
    <scope>NUCLEOTIDE SEQUENCE</scope>
    <source>
        <strain evidence="1">NBRC 10751</strain>
    </source>
</reference>
<evidence type="ECO:0000313" key="1">
    <source>
        <dbReference type="EMBL" id="GME74174.1"/>
    </source>
</evidence>
<evidence type="ECO:0000313" key="2">
    <source>
        <dbReference type="Proteomes" id="UP001165064"/>
    </source>
</evidence>
<name>A0ACB5SVN2_AMBMO</name>
<accession>A0ACB5SVN2</accession>
<dbReference type="EMBL" id="BSXS01000855">
    <property type="protein sequence ID" value="GME74174.1"/>
    <property type="molecule type" value="Genomic_DNA"/>
</dbReference>
<gene>
    <name evidence="1" type="ORF">Amon02_000167300</name>
</gene>